<organism evidence="1 2">
    <name type="scientific">Acidiferrobacter thiooxydans</name>
    <dbReference type="NCBI Taxonomy" id="163359"/>
    <lineage>
        <taxon>Bacteria</taxon>
        <taxon>Pseudomonadati</taxon>
        <taxon>Pseudomonadota</taxon>
        <taxon>Gammaproteobacteria</taxon>
        <taxon>Acidiferrobacterales</taxon>
        <taxon>Acidiferrobacteraceae</taxon>
        <taxon>Acidiferrobacter</taxon>
    </lineage>
</organism>
<name>A0A368HH67_9GAMM</name>
<dbReference type="AlphaFoldDB" id="A0A368HH67"/>
<dbReference type="EMBL" id="PSYR01000002">
    <property type="protein sequence ID" value="RCN56841.1"/>
    <property type="molecule type" value="Genomic_DNA"/>
</dbReference>
<accession>A0A368HH67</accession>
<sequence>MFFTEMEFRQLAHPTSIGVCPRCGGRVERCDLGVRPAIDPPQARIQLDAGSWCAAPAALRVARGLADEGFGWVDDTGVHGIARAGMMDRHCGTTDA</sequence>
<keyword evidence="2" id="KW-1185">Reference proteome</keyword>
<evidence type="ECO:0000313" key="1">
    <source>
        <dbReference type="EMBL" id="RCN56841.1"/>
    </source>
</evidence>
<protein>
    <submittedName>
        <fullName evidence="1">Uncharacterized protein</fullName>
    </submittedName>
</protein>
<gene>
    <name evidence="1" type="ORF">C4900_13905</name>
</gene>
<dbReference type="Proteomes" id="UP000253250">
    <property type="component" value="Unassembled WGS sequence"/>
</dbReference>
<proteinExistence type="predicted"/>
<reference evidence="1 2" key="1">
    <citation type="submission" date="2018-02" db="EMBL/GenBank/DDBJ databases">
        <title>Insights into the biology of acidophilic members of the Acidiferrobacteraceae family derived from comparative genomic analyses.</title>
        <authorList>
            <person name="Issotta F."/>
            <person name="Thyssen C."/>
            <person name="Mena C."/>
            <person name="Moya A."/>
            <person name="Bellenberg S."/>
            <person name="Sproer C."/>
            <person name="Covarrubias P.C."/>
            <person name="Sand W."/>
            <person name="Quatrini R."/>
            <person name="Vera M."/>
        </authorList>
    </citation>
    <scope>NUCLEOTIDE SEQUENCE [LARGE SCALE GENOMIC DNA]</scope>
    <source>
        <strain evidence="2">m-1</strain>
    </source>
</reference>
<evidence type="ECO:0000313" key="2">
    <source>
        <dbReference type="Proteomes" id="UP000253250"/>
    </source>
</evidence>
<comment type="caution">
    <text evidence="1">The sequence shown here is derived from an EMBL/GenBank/DDBJ whole genome shotgun (WGS) entry which is preliminary data.</text>
</comment>